<dbReference type="OrthoDB" id="5818554at2759"/>
<dbReference type="EMBL" id="CAJPEV010015733">
    <property type="protein sequence ID" value="CAG0907207.1"/>
    <property type="molecule type" value="Genomic_DNA"/>
</dbReference>
<evidence type="ECO:0000256" key="3">
    <source>
        <dbReference type="PIRSR" id="PIRSR601952-2"/>
    </source>
</evidence>
<feature type="non-terminal residue" evidence="5">
    <location>
        <position position="1"/>
    </location>
</feature>
<dbReference type="InterPro" id="IPR017850">
    <property type="entry name" value="Alkaline_phosphatase_core_sf"/>
</dbReference>
<dbReference type="PANTHER" id="PTHR11596">
    <property type="entry name" value="ALKALINE PHOSPHATASE"/>
    <property type="match status" value="1"/>
</dbReference>
<dbReference type="Gene3D" id="3.40.720.10">
    <property type="entry name" value="Alkaline Phosphatase, subunit A"/>
    <property type="match status" value="1"/>
</dbReference>
<proteinExistence type="predicted"/>
<evidence type="ECO:0000256" key="2">
    <source>
        <dbReference type="ARBA" id="ARBA00022553"/>
    </source>
</evidence>
<keyword evidence="3" id="KW-0460">Magnesium</keyword>
<keyword evidence="4" id="KW-0732">Signal</keyword>
<keyword evidence="3" id="KW-0479">Metal-binding</keyword>
<organism evidence="5">
    <name type="scientific">Darwinula stevensoni</name>
    <dbReference type="NCBI Taxonomy" id="69355"/>
    <lineage>
        <taxon>Eukaryota</taxon>
        <taxon>Metazoa</taxon>
        <taxon>Ecdysozoa</taxon>
        <taxon>Arthropoda</taxon>
        <taxon>Crustacea</taxon>
        <taxon>Oligostraca</taxon>
        <taxon>Ostracoda</taxon>
        <taxon>Podocopa</taxon>
        <taxon>Podocopida</taxon>
        <taxon>Darwinulocopina</taxon>
        <taxon>Darwinuloidea</taxon>
        <taxon>Darwinulidae</taxon>
        <taxon>Darwinula</taxon>
    </lineage>
</organism>
<comment type="cofactor">
    <cofactor evidence="3">
        <name>Mg(2+)</name>
        <dbReference type="ChEBI" id="CHEBI:18420"/>
    </cofactor>
    <text evidence="3">Binds 1 Mg(2+) ion.</text>
</comment>
<dbReference type="SUPFAM" id="SSF53649">
    <property type="entry name" value="Alkaline phosphatase-like"/>
    <property type="match status" value="1"/>
</dbReference>
<dbReference type="GO" id="GO:0046872">
    <property type="term" value="F:metal ion binding"/>
    <property type="evidence" value="ECO:0007669"/>
    <property type="project" value="UniProtKB-KW"/>
</dbReference>
<evidence type="ECO:0000256" key="4">
    <source>
        <dbReference type="SAM" id="SignalP"/>
    </source>
</evidence>
<accession>A0A7R9FUF2</accession>
<keyword evidence="3" id="KW-0862">Zinc</keyword>
<dbReference type="AlphaFoldDB" id="A0A7R9FUF2"/>
<dbReference type="EMBL" id="LR915251">
    <property type="protein sequence ID" value="CAD7255014.1"/>
    <property type="molecule type" value="Genomic_DNA"/>
</dbReference>
<evidence type="ECO:0000256" key="1">
    <source>
        <dbReference type="ARBA" id="ARBA00012647"/>
    </source>
</evidence>
<dbReference type="Pfam" id="PF00245">
    <property type="entry name" value="Alk_phosphatase"/>
    <property type="match status" value="1"/>
</dbReference>
<sequence>MNRHRLLSTLLAFAVVGLGEGASKRDSPLPVEDKDYWMKEMAEDIRRTQARQPNVKRAKNVLLFLGDGMGLPAIVATRIYKGQLQGRPGEETVLRFEEFPSTGLVKVC</sequence>
<evidence type="ECO:0000313" key="6">
    <source>
        <dbReference type="Proteomes" id="UP000677054"/>
    </source>
</evidence>
<dbReference type="PANTHER" id="PTHR11596:SF5">
    <property type="entry name" value="ALKALINE PHOSPHATASE"/>
    <property type="match status" value="1"/>
</dbReference>
<gene>
    <name evidence="5" type="ORF">DSTB1V02_LOCUS14760</name>
</gene>
<comment type="cofactor">
    <cofactor evidence="3">
        <name>Zn(2+)</name>
        <dbReference type="ChEBI" id="CHEBI:29105"/>
    </cofactor>
    <text evidence="3">Binds 2 Zn(2+) ions.</text>
</comment>
<reference evidence="5" key="1">
    <citation type="submission" date="2020-11" db="EMBL/GenBank/DDBJ databases">
        <authorList>
            <person name="Tran Van P."/>
        </authorList>
    </citation>
    <scope>NUCLEOTIDE SEQUENCE</scope>
</reference>
<dbReference type="Proteomes" id="UP000677054">
    <property type="component" value="Unassembled WGS sequence"/>
</dbReference>
<evidence type="ECO:0000313" key="5">
    <source>
        <dbReference type="EMBL" id="CAD7255014.1"/>
    </source>
</evidence>
<dbReference type="EC" id="3.1.3.1" evidence="1"/>
<name>A0A7R9FUF2_9CRUS</name>
<dbReference type="InterPro" id="IPR001952">
    <property type="entry name" value="Alkaline_phosphatase"/>
</dbReference>
<keyword evidence="2" id="KW-0597">Phosphoprotein</keyword>
<dbReference type="GO" id="GO:0004035">
    <property type="term" value="F:alkaline phosphatase activity"/>
    <property type="evidence" value="ECO:0007669"/>
    <property type="project" value="UniProtKB-EC"/>
</dbReference>
<feature type="binding site" evidence="3">
    <location>
        <position position="67"/>
    </location>
    <ligand>
        <name>Mg(2+)</name>
        <dbReference type="ChEBI" id="CHEBI:18420"/>
    </ligand>
</feature>
<feature type="binding site" evidence="3">
    <location>
        <position position="67"/>
    </location>
    <ligand>
        <name>Zn(2+)</name>
        <dbReference type="ChEBI" id="CHEBI:29105"/>
        <label>2</label>
    </ligand>
</feature>
<keyword evidence="6" id="KW-1185">Reference proteome</keyword>
<feature type="signal peptide" evidence="4">
    <location>
        <begin position="1"/>
        <end position="21"/>
    </location>
</feature>
<protein>
    <recommendedName>
        <fullName evidence="1">alkaline phosphatase</fullName>
        <ecNumber evidence="1">3.1.3.1</ecNumber>
    </recommendedName>
</protein>
<feature type="chain" id="PRO_5036403210" description="alkaline phosphatase" evidence="4">
    <location>
        <begin position="22"/>
        <end position="108"/>
    </location>
</feature>